<gene>
    <name evidence="2" type="ORF">TOLI1172_LOCUS4951</name>
</gene>
<evidence type="ECO:0000313" key="2">
    <source>
        <dbReference type="EMBL" id="CAD8820559.1"/>
    </source>
</evidence>
<dbReference type="EMBL" id="HBFP01006924">
    <property type="protein sequence ID" value="CAD8820559.1"/>
    <property type="molecule type" value="Transcribed_RNA"/>
</dbReference>
<feature type="transmembrane region" description="Helical" evidence="1">
    <location>
        <begin position="297"/>
        <end position="321"/>
    </location>
</feature>
<dbReference type="InterPro" id="IPR046345">
    <property type="entry name" value="TraB_PrgY-like"/>
</dbReference>
<proteinExistence type="predicted"/>
<protein>
    <submittedName>
        <fullName evidence="2">Uncharacterized protein</fullName>
    </submittedName>
</protein>
<keyword evidence="1" id="KW-0472">Membrane</keyword>
<sequence length="385" mass="43264">MAWVCYGIRGGNLIDGKYIRVGAVCKFKPRLNERKLQKRVITRCVNNSDDRFVDLPSTVVHLHDSKSGCDILVIGCVHGSFQSAADVEKVFELTQHASHTSVVLELCDQRLKTLRAPVVSDSKKNRNHKLPLNKYIRNFGGIGPGILAFILSSFYRIHTAIGLEPGIEFRAAVEYAKSRPNSVLICGDATAVQTIRRLYSSMSPATIFSGLPEAISRLFPYFFGSRQNSKHERVNFFQILSEKKRVQEMSVLLLPVFLFSVLFIQIGSGIFEILTSSMINTTHAQASPDTLYPSEDYIFLMNISENIGVAFIVLLSCIWVIRFFDEIVIHRDLILYESIQNEIQSITRSRNQANITIESPVVIAVVGLLHVNGIVQHFTRNNTSE</sequence>
<keyword evidence="1" id="KW-0812">Transmembrane</keyword>
<dbReference type="PANTHER" id="PTHR21530">
    <property type="entry name" value="PHEROMONE SHUTDOWN PROTEIN"/>
    <property type="match status" value="1"/>
</dbReference>
<accession>A0A7S0ZFW7</accession>
<dbReference type="AlphaFoldDB" id="A0A7S0ZFW7"/>
<organism evidence="2">
    <name type="scientific">Timspurckia oligopyrenoides</name>
    <dbReference type="NCBI Taxonomy" id="708627"/>
    <lineage>
        <taxon>Eukaryota</taxon>
        <taxon>Rhodophyta</taxon>
        <taxon>Bangiophyceae</taxon>
        <taxon>Porphyridiales</taxon>
        <taxon>Porphyridiaceae</taxon>
        <taxon>Timspurckia</taxon>
    </lineage>
</organism>
<reference evidence="2" key="1">
    <citation type="submission" date="2021-01" db="EMBL/GenBank/DDBJ databases">
        <authorList>
            <person name="Corre E."/>
            <person name="Pelletier E."/>
            <person name="Niang G."/>
            <person name="Scheremetjew M."/>
            <person name="Finn R."/>
            <person name="Kale V."/>
            <person name="Holt S."/>
            <person name="Cochrane G."/>
            <person name="Meng A."/>
            <person name="Brown T."/>
            <person name="Cohen L."/>
        </authorList>
    </citation>
    <scope>NUCLEOTIDE SEQUENCE</scope>
    <source>
        <strain evidence="2">CCMP3278</strain>
    </source>
</reference>
<name>A0A7S0ZFW7_9RHOD</name>
<dbReference type="PANTHER" id="PTHR21530:SF7">
    <property type="entry name" value="TRAB DOMAIN-CONTAINING PROTEIN"/>
    <property type="match status" value="1"/>
</dbReference>
<evidence type="ECO:0000256" key="1">
    <source>
        <dbReference type="SAM" id="Phobius"/>
    </source>
</evidence>
<keyword evidence="1" id="KW-1133">Transmembrane helix</keyword>
<feature type="transmembrane region" description="Helical" evidence="1">
    <location>
        <begin position="251"/>
        <end position="271"/>
    </location>
</feature>